<keyword evidence="2" id="KW-1185">Reference proteome</keyword>
<proteinExistence type="predicted"/>
<comment type="caution">
    <text evidence="1">The sequence shown here is derived from an EMBL/GenBank/DDBJ whole genome shotgun (WGS) entry which is preliminary data.</text>
</comment>
<name>A0ABN7UCY5_GIGMA</name>
<evidence type="ECO:0000313" key="1">
    <source>
        <dbReference type="EMBL" id="CAG8560548.1"/>
    </source>
</evidence>
<protein>
    <submittedName>
        <fullName evidence="1">38003_t:CDS:1</fullName>
    </submittedName>
</protein>
<gene>
    <name evidence="1" type="ORF">GMARGA_LOCUS4996</name>
</gene>
<dbReference type="EMBL" id="CAJVQB010002058">
    <property type="protein sequence ID" value="CAG8560548.1"/>
    <property type="molecule type" value="Genomic_DNA"/>
</dbReference>
<dbReference type="Proteomes" id="UP000789901">
    <property type="component" value="Unassembled WGS sequence"/>
</dbReference>
<reference evidence="1 2" key="1">
    <citation type="submission" date="2021-06" db="EMBL/GenBank/DDBJ databases">
        <authorList>
            <person name="Kallberg Y."/>
            <person name="Tangrot J."/>
            <person name="Rosling A."/>
        </authorList>
    </citation>
    <scope>NUCLEOTIDE SEQUENCE [LARGE SCALE GENOMIC DNA]</scope>
    <source>
        <strain evidence="1 2">120-4 pot B 10/14</strain>
    </source>
</reference>
<evidence type="ECO:0000313" key="2">
    <source>
        <dbReference type="Proteomes" id="UP000789901"/>
    </source>
</evidence>
<sequence length="86" mass="9855">MLRLMSNTHKALDTIDHTSDFAELLDDKKISDLMSNLIDNKFDYHDEIYDQLINYTTSQSKNNDSEDKILVNPVSKFARSNSSNGL</sequence>
<accession>A0ABN7UCY5</accession>
<organism evidence="1 2">
    <name type="scientific">Gigaspora margarita</name>
    <dbReference type="NCBI Taxonomy" id="4874"/>
    <lineage>
        <taxon>Eukaryota</taxon>
        <taxon>Fungi</taxon>
        <taxon>Fungi incertae sedis</taxon>
        <taxon>Mucoromycota</taxon>
        <taxon>Glomeromycotina</taxon>
        <taxon>Glomeromycetes</taxon>
        <taxon>Diversisporales</taxon>
        <taxon>Gigasporaceae</taxon>
        <taxon>Gigaspora</taxon>
    </lineage>
</organism>